<name>A0ACD4NXS5_9HYPH</name>
<proteinExistence type="predicted"/>
<sequence length="158" mass="16874">MRKTLILSAALTTLAFGAATAQESGSSMQNHSGGSSMSQEQVQLPEACTKAAGSMDMSSMSGAMGGMMSGEGKSEVVKANMDAMMKMHMPMMQAMMIEDPDLAFNCGMIAHHQGAIAMAEVELKMGKDEESKKMAQKIIDDQKKEIEEMTAWVSEHAG</sequence>
<protein>
    <submittedName>
        <fullName evidence="1">DUF305 domain-containing protein</fullName>
    </submittedName>
</protein>
<dbReference type="Proteomes" id="UP001163223">
    <property type="component" value="Chromosome"/>
</dbReference>
<dbReference type="EMBL" id="CP113520">
    <property type="protein sequence ID" value="WAJ31249.1"/>
    <property type="molecule type" value="Genomic_DNA"/>
</dbReference>
<reference evidence="1" key="1">
    <citation type="submission" date="2022-11" db="EMBL/GenBank/DDBJ databases">
        <title>beta-Carotene-producing bacterium, Jeongeuplla avenae sp. nov., alleviates the salt stress of Arabidopsis seedlings.</title>
        <authorList>
            <person name="Jiang L."/>
            <person name="Lee J."/>
        </authorList>
    </citation>
    <scope>NUCLEOTIDE SEQUENCE</scope>
    <source>
        <strain evidence="1">DY_R2A_6</strain>
    </source>
</reference>
<gene>
    <name evidence="1" type="ORF">OXU80_14035</name>
</gene>
<evidence type="ECO:0000313" key="2">
    <source>
        <dbReference type="Proteomes" id="UP001163223"/>
    </source>
</evidence>
<evidence type="ECO:0000313" key="1">
    <source>
        <dbReference type="EMBL" id="WAJ31249.1"/>
    </source>
</evidence>
<keyword evidence="2" id="KW-1185">Reference proteome</keyword>
<organism evidence="1 2">
    <name type="scientific">Antarcticirhabdus aurantiaca</name>
    <dbReference type="NCBI Taxonomy" id="2606717"/>
    <lineage>
        <taxon>Bacteria</taxon>
        <taxon>Pseudomonadati</taxon>
        <taxon>Pseudomonadota</taxon>
        <taxon>Alphaproteobacteria</taxon>
        <taxon>Hyphomicrobiales</taxon>
        <taxon>Aurantimonadaceae</taxon>
        <taxon>Antarcticirhabdus</taxon>
    </lineage>
</organism>
<accession>A0ACD4NXS5</accession>